<sequence length="450" mass="46654">MAALVAADTLGERGERVRLLLPGRGVGGGFAALRRDGRTLELGVRLLELSYEGDAALVPPLEDYRPGGHRPYVRRIRAWMQELVGRRLVEAGRPAMVLEGAERADDILFTVDLAPLRGMLGPRVADTMAAEVQARLAAGSGDAGVLAADRAAQLDGLTLEQASLANHGEGFHRRVIAPLCDKVVDGGAGAVLASLRRKAWAPLFHPRTLLQALRGEPLGFRGARPFHTVAGDGCGAIVDALLTRIRARDGVTVEVAGALTSVRPAGAATALGFANGREVVTERPVLGAGAAELFAAAGIGYHPARARTVLAWLEVAERDTIDLPHLVHVLDPVNPVLRVSTSGSAPPGRRVLCVELRHDLDAAAIVAAATGGLRDAGLVVKDAALEPITGAARPTFPAPSPANRRAFAAARAAFADRELDVAVVGGALGPAADSLNEQIVQGLLVGAAAA</sequence>
<proteinExistence type="predicted"/>
<reference evidence="1" key="1">
    <citation type="journal article" date="2022" name="Int. J. Syst. Evol. Microbiol.">
        <title>Pseudomonas aegrilactucae sp. nov. and Pseudomonas morbosilactucae sp. nov., pathogens causing bacterial rot of lettuce in Japan.</title>
        <authorList>
            <person name="Sawada H."/>
            <person name="Fujikawa T."/>
            <person name="Satou M."/>
        </authorList>
    </citation>
    <scope>NUCLEOTIDE SEQUENCE</scope>
    <source>
        <strain evidence="1">0166_1</strain>
    </source>
</reference>
<accession>A0A9E7BWB6</accession>
<evidence type="ECO:0000313" key="1">
    <source>
        <dbReference type="EMBL" id="UGS33766.1"/>
    </source>
</evidence>
<keyword evidence="2" id="KW-1185">Reference proteome</keyword>
<protein>
    <submittedName>
        <fullName evidence="1">Uncharacterized protein</fullName>
    </submittedName>
</protein>
<organism evidence="1 2">
    <name type="scientific">Capillimicrobium parvum</name>
    <dbReference type="NCBI Taxonomy" id="2884022"/>
    <lineage>
        <taxon>Bacteria</taxon>
        <taxon>Bacillati</taxon>
        <taxon>Actinomycetota</taxon>
        <taxon>Thermoleophilia</taxon>
        <taxon>Solirubrobacterales</taxon>
        <taxon>Capillimicrobiaceae</taxon>
        <taxon>Capillimicrobium</taxon>
    </lineage>
</organism>
<gene>
    <name evidence="1" type="ORF">DSM104329_00131</name>
</gene>
<name>A0A9E7BWB6_9ACTN</name>
<dbReference type="KEGG" id="sbae:DSM104329_00131"/>
<dbReference type="AlphaFoldDB" id="A0A9E7BWB6"/>
<dbReference type="Proteomes" id="UP001162834">
    <property type="component" value="Chromosome"/>
</dbReference>
<evidence type="ECO:0000313" key="2">
    <source>
        <dbReference type="Proteomes" id="UP001162834"/>
    </source>
</evidence>
<dbReference type="EMBL" id="CP087164">
    <property type="protein sequence ID" value="UGS33766.1"/>
    <property type="molecule type" value="Genomic_DNA"/>
</dbReference>